<accession>A0A0F9DK77</accession>
<gene>
    <name evidence="1" type="ORF">LCGC14_2267350</name>
</gene>
<organism evidence="1">
    <name type="scientific">marine sediment metagenome</name>
    <dbReference type="NCBI Taxonomy" id="412755"/>
    <lineage>
        <taxon>unclassified sequences</taxon>
        <taxon>metagenomes</taxon>
        <taxon>ecological metagenomes</taxon>
    </lineage>
</organism>
<evidence type="ECO:0000313" key="1">
    <source>
        <dbReference type="EMBL" id="KKL54241.1"/>
    </source>
</evidence>
<feature type="non-terminal residue" evidence="1">
    <location>
        <position position="1"/>
    </location>
</feature>
<sequence length="94" mass="10987">AERDHRTTRERLMRLNTYRVVEHGTLGHGAVYRVEQKNSKHRSGPRRYFWQTIATFDIRAEAIARAEELAAPEVVVEEETVIWESADSDHDLVR</sequence>
<dbReference type="AlphaFoldDB" id="A0A0F9DK77"/>
<protein>
    <submittedName>
        <fullName evidence="1">Uncharacterized protein</fullName>
    </submittedName>
</protein>
<dbReference type="EMBL" id="LAZR01031268">
    <property type="protein sequence ID" value="KKL54241.1"/>
    <property type="molecule type" value="Genomic_DNA"/>
</dbReference>
<proteinExistence type="predicted"/>
<reference evidence="1" key="1">
    <citation type="journal article" date="2015" name="Nature">
        <title>Complex archaea that bridge the gap between prokaryotes and eukaryotes.</title>
        <authorList>
            <person name="Spang A."/>
            <person name="Saw J.H."/>
            <person name="Jorgensen S.L."/>
            <person name="Zaremba-Niedzwiedzka K."/>
            <person name="Martijn J."/>
            <person name="Lind A.E."/>
            <person name="van Eijk R."/>
            <person name="Schleper C."/>
            <person name="Guy L."/>
            <person name="Ettema T.J."/>
        </authorList>
    </citation>
    <scope>NUCLEOTIDE SEQUENCE</scope>
</reference>
<name>A0A0F9DK77_9ZZZZ</name>
<comment type="caution">
    <text evidence="1">The sequence shown here is derived from an EMBL/GenBank/DDBJ whole genome shotgun (WGS) entry which is preliminary data.</text>
</comment>